<reference evidence="2" key="1">
    <citation type="submission" date="2016-11" db="UniProtKB">
        <authorList>
            <consortium name="WormBaseParasite"/>
        </authorList>
    </citation>
    <scope>IDENTIFICATION</scope>
</reference>
<organism evidence="1 2">
    <name type="scientific">Caenorhabditis tropicalis</name>
    <dbReference type="NCBI Taxonomy" id="1561998"/>
    <lineage>
        <taxon>Eukaryota</taxon>
        <taxon>Metazoa</taxon>
        <taxon>Ecdysozoa</taxon>
        <taxon>Nematoda</taxon>
        <taxon>Chromadorea</taxon>
        <taxon>Rhabditida</taxon>
        <taxon>Rhabditina</taxon>
        <taxon>Rhabditomorpha</taxon>
        <taxon>Rhabditoidea</taxon>
        <taxon>Rhabditidae</taxon>
        <taxon>Peloderinae</taxon>
        <taxon>Caenorhabditis</taxon>
    </lineage>
</organism>
<dbReference type="WBParaSite" id="Csp11.Scaffold629.g14050.t1">
    <property type="protein sequence ID" value="Csp11.Scaffold629.g14050.t1"/>
    <property type="gene ID" value="Csp11.Scaffold629.g14050"/>
</dbReference>
<dbReference type="Proteomes" id="UP000095282">
    <property type="component" value="Unplaced"/>
</dbReference>
<evidence type="ECO:0000313" key="2">
    <source>
        <dbReference type="WBParaSite" id="Csp11.Scaffold629.g14050.t1"/>
    </source>
</evidence>
<proteinExistence type="predicted"/>
<evidence type="ECO:0000313" key="1">
    <source>
        <dbReference type="Proteomes" id="UP000095282"/>
    </source>
</evidence>
<protein>
    <submittedName>
        <fullName evidence="2">Secreted protein</fullName>
    </submittedName>
</protein>
<accession>A0A1I7U210</accession>
<sequence length="93" mass="10319">MYALPLLVAIVHLPRRKYIWISRLAPPPADNGLGGEINVPPGAGSRTRIKGSPEVFKSSIWSTQYILFARHHTNPHCLHNPAVSNTATKVYYS</sequence>
<name>A0A1I7U210_9PELO</name>
<keyword evidence="1" id="KW-1185">Reference proteome</keyword>
<dbReference type="AlphaFoldDB" id="A0A1I7U210"/>